<evidence type="ECO:0000256" key="5">
    <source>
        <dbReference type="ARBA" id="ARBA00022840"/>
    </source>
</evidence>
<accession>A0A6L9UEU1</accession>
<name>A0A6L9UEU1_9HYPH</name>
<dbReference type="Pfam" id="PF00370">
    <property type="entry name" value="FGGY_N"/>
    <property type="match status" value="1"/>
</dbReference>
<dbReference type="AlphaFoldDB" id="A0A6L9UEU1"/>
<keyword evidence="2" id="KW-0808">Transferase</keyword>
<evidence type="ECO:0000313" key="8">
    <source>
        <dbReference type="EMBL" id="NEI74184.1"/>
    </source>
</evidence>
<organism evidence="8 9">
    <name type="scientific">Rhizobium lusitanum</name>
    <dbReference type="NCBI Taxonomy" id="293958"/>
    <lineage>
        <taxon>Bacteria</taxon>
        <taxon>Pseudomonadati</taxon>
        <taxon>Pseudomonadota</taxon>
        <taxon>Alphaproteobacteria</taxon>
        <taxon>Hyphomicrobiales</taxon>
        <taxon>Rhizobiaceae</taxon>
        <taxon>Rhizobium/Agrobacterium group</taxon>
        <taxon>Rhizobium</taxon>
    </lineage>
</organism>
<protein>
    <submittedName>
        <fullName evidence="8">Glycerol kinase</fullName>
    </submittedName>
</protein>
<dbReference type="PANTHER" id="PTHR10196">
    <property type="entry name" value="SUGAR KINASE"/>
    <property type="match status" value="1"/>
</dbReference>
<proteinExistence type="inferred from homology"/>
<comment type="caution">
    <text evidence="8">The sequence shown here is derived from an EMBL/GenBank/DDBJ whole genome shotgun (WGS) entry which is preliminary data.</text>
</comment>
<feature type="domain" description="Carbohydrate kinase FGGY N-terminal" evidence="6">
    <location>
        <begin position="3"/>
        <end position="214"/>
    </location>
</feature>
<dbReference type="InterPro" id="IPR043129">
    <property type="entry name" value="ATPase_NBD"/>
</dbReference>
<evidence type="ECO:0000256" key="2">
    <source>
        <dbReference type="ARBA" id="ARBA00022679"/>
    </source>
</evidence>
<keyword evidence="4 8" id="KW-0418">Kinase</keyword>
<evidence type="ECO:0000256" key="3">
    <source>
        <dbReference type="ARBA" id="ARBA00022741"/>
    </source>
</evidence>
<dbReference type="RefSeq" id="WP_163993197.1">
    <property type="nucleotide sequence ID" value="NZ_WUEY01000026.1"/>
</dbReference>
<feature type="domain" description="Carbohydrate kinase FGGY C-terminal" evidence="7">
    <location>
        <begin position="242"/>
        <end position="430"/>
    </location>
</feature>
<gene>
    <name evidence="8" type="ORF">GR212_32000</name>
</gene>
<dbReference type="GO" id="GO:0004370">
    <property type="term" value="F:glycerol kinase activity"/>
    <property type="evidence" value="ECO:0007669"/>
    <property type="project" value="TreeGrafter"/>
</dbReference>
<dbReference type="EMBL" id="WUEY01000026">
    <property type="protein sequence ID" value="NEI74184.1"/>
    <property type="molecule type" value="Genomic_DNA"/>
</dbReference>
<reference evidence="8 9" key="1">
    <citation type="submission" date="2019-12" db="EMBL/GenBank/DDBJ databases">
        <title>Rhizobium genotypes associated with high levels of biological nitrogen fixation by grain legumes in a temperate-maritime cropping system.</title>
        <authorList>
            <person name="Maluk M."/>
            <person name="Francesc Ferrando Molina F."/>
            <person name="Lopez Del Egido L."/>
            <person name="Lafos M."/>
            <person name="Langarica-Fuentes A."/>
            <person name="Gebre Yohannes G."/>
            <person name="Young M.W."/>
            <person name="Martin P."/>
            <person name="Gantlett R."/>
            <person name="Kenicer G."/>
            <person name="Hawes C."/>
            <person name="Begg G.S."/>
            <person name="Quilliam R.S."/>
            <person name="Squire G.R."/>
            <person name="Poole P.S."/>
            <person name="Young P.W."/>
            <person name="Iannetta P.M."/>
            <person name="James E.K."/>
        </authorList>
    </citation>
    <scope>NUCLEOTIDE SEQUENCE [LARGE SCALE GENOMIC DNA]</scope>
    <source>
        <strain evidence="8 9">JHI1118</strain>
    </source>
</reference>
<dbReference type="Proteomes" id="UP000483035">
    <property type="component" value="Unassembled WGS sequence"/>
</dbReference>
<evidence type="ECO:0000313" key="9">
    <source>
        <dbReference type="Proteomes" id="UP000483035"/>
    </source>
</evidence>
<sequence length="473" mass="50438">MRILAIDQGTTSTRAILFSQTGDARHIGSRSHRNEYPRHGWVEQDANELAVNIMSLIEAAGPVDAIGLANQGESCLAWDSVTKEPLSPIIVWQDTRTVQILERMAAEGLEKTVRRRAALPLDPYFSAAKLGWIVANLPKAAAALKAGRLRLGTTDAFFLDRLADCFATDRATASRTSLMNMETGEWDEELCRLFGVPLECLPPIRSNIAGFGSIAGARVGASIVDQQAALYGHGCRIAGDAKVTFGTGAFALTVTGTSLKRDALESGLLPTVAWDLGDETTYAIDGGVQDAGSAIEWALRAGMARSLLDFEILEPTTAVERGLVFIPAFSGLGCPTWDRSASPLIIGLQPSMDRRDICQALLEGVAFLTSQVLAAIGNHCALQEHIPIDGGIAANSYFVQFLANCSGRSFRVGSFAEQTAAGVASLAALALGEEIDPPRLQQFLVGPSLDGAVWSGIFNDAICRARGWRPAPL</sequence>
<dbReference type="GO" id="GO:0005524">
    <property type="term" value="F:ATP binding"/>
    <property type="evidence" value="ECO:0007669"/>
    <property type="project" value="UniProtKB-KW"/>
</dbReference>
<evidence type="ECO:0000259" key="6">
    <source>
        <dbReference type="Pfam" id="PF00370"/>
    </source>
</evidence>
<dbReference type="GO" id="GO:0019563">
    <property type="term" value="P:glycerol catabolic process"/>
    <property type="evidence" value="ECO:0007669"/>
    <property type="project" value="TreeGrafter"/>
</dbReference>
<keyword evidence="5" id="KW-0067">ATP-binding</keyword>
<dbReference type="Gene3D" id="3.30.420.40">
    <property type="match status" value="2"/>
</dbReference>
<dbReference type="InterPro" id="IPR018485">
    <property type="entry name" value="FGGY_C"/>
</dbReference>
<dbReference type="GO" id="GO:0005829">
    <property type="term" value="C:cytosol"/>
    <property type="evidence" value="ECO:0007669"/>
    <property type="project" value="TreeGrafter"/>
</dbReference>
<dbReference type="SUPFAM" id="SSF53067">
    <property type="entry name" value="Actin-like ATPase domain"/>
    <property type="match status" value="2"/>
</dbReference>
<dbReference type="InterPro" id="IPR000577">
    <property type="entry name" value="Carb_kinase_FGGY"/>
</dbReference>
<evidence type="ECO:0000259" key="7">
    <source>
        <dbReference type="Pfam" id="PF02782"/>
    </source>
</evidence>
<dbReference type="Pfam" id="PF02782">
    <property type="entry name" value="FGGY_C"/>
    <property type="match status" value="1"/>
</dbReference>
<comment type="similarity">
    <text evidence="1">Belongs to the FGGY kinase family.</text>
</comment>
<dbReference type="InterPro" id="IPR018484">
    <property type="entry name" value="FGGY_N"/>
</dbReference>
<evidence type="ECO:0000256" key="1">
    <source>
        <dbReference type="ARBA" id="ARBA00009156"/>
    </source>
</evidence>
<dbReference type="PANTHER" id="PTHR10196:SF69">
    <property type="entry name" value="GLYCEROL KINASE"/>
    <property type="match status" value="1"/>
</dbReference>
<dbReference type="PIRSF" id="PIRSF000538">
    <property type="entry name" value="GlpK"/>
    <property type="match status" value="1"/>
</dbReference>
<keyword evidence="3" id="KW-0547">Nucleotide-binding</keyword>
<evidence type="ECO:0000256" key="4">
    <source>
        <dbReference type="ARBA" id="ARBA00022777"/>
    </source>
</evidence>